<protein>
    <submittedName>
        <fullName evidence="2">DUF2141 domain-containing protein</fullName>
    </submittedName>
</protein>
<dbReference type="Pfam" id="PF09912">
    <property type="entry name" value="DUF2141"/>
    <property type="match status" value="1"/>
</dbReference>
<evidence type="ECO:0000313" key="2">
    <source>
        <dbReference type="EMBL" id="MCL6283553.1"/>
    </source>
</evidence>
<evidence type="ECO:0000256" key="1">
    <source>
        <dbReference type="SAM" id="SignalP"/>
    </source>
</evidence>
<dbReference type="InterPro" id="IPR018673">
    <property type="entry name" value="DUF2141"/>
</dbReference>
<proteinExistence type="predicted"/>
<feature type="chain" id="PRO_5045484085" evidence="1">
    <location>
        <begin position="25"/>
        <end position="148"/>
    </location>
</feature>
<name>A0ABT0Q0Y7_9RHOB</name>
<keyword evidence="3" id="KW-1185">Reference proteome</keyword>
<gene>
    <name evidence="2" type="ORF">M3P21_08385</name>
</gene>
<feature type="signal peptide" evidence="1">
    <location>
        <begin position="1"/>
        <end position="24"/>
    </location>
</feature>
<reference evidence="2" key="1">
    <citation type="submission" date="2022-05" db="EMBL/GenBank/DDBJ databases">
        <authorList>
            <person name="Park J.-S."/>
        </authorList>
    </citation>
    <scope>NUCLEOTIDE SEQUENCE</scope>
    <source>
        <strain evidence="2">2012CJ41-6</strain>
    </source>
</reference>
<comment type="caution">
    <text evidence="2">The sequence shown here is derived from an EMBL/GenBank/DDBJ whole genome shotgun (WGS) entry which is preliminary data.</text>
</comment>
<dbReference type="Proteomes" id="UP001203880">
    <property type="component" value="Unassembled WGS sequence"/>
</dbReference>
<accession>A0ABT0Q0Y7</accession>
<keyword evidence="1" id="KW-0732">Signal</keyword>
<evidence type="ECO:0000313" key="3">
    <source>
        <dbReference type="Proteomes" id="UP001203880"/>
    </source>
</evidence>
<dbReference type="EMBL" id="JAMFMB010000008">
    <property type="protein sequence ID" value="MCL6283553.1"/>
    <property type="molecule type" value="Genomic_DNA"/>
</dbReference>
<dbReference type="PROSITE" id="PS51257">
    <property type="entry name" value="PROKAR_LIPOPROTEIN"/>
    <property type="match status" value="1"/>
</dbReference>
<sequence>MRSFKLHSLTALAAAAGCAAFAQAVETAPLSVTVDGIRNGDGAVIVAAFDQAAAFEAMDVSKAVALAQIPAAGTKVSVTFHDLPHGTYAFAALHDEDLDGDLGMNGEVPTEGYAFAAMGRRGLPSKFEDAAVANGETAGSTLRLKYWN</sequence>
<organism evidence="2 3">
    <name type="scientific">Ruegeria spongiae</name>
    <dbReference type="NCBI Taxonomy" id="2942209"/>
    <lineage>
        <taxon>Bacteria</taxon>
        <taxon>Pseudomonadati</taxon>
        <taxon>Pseudomonadota</taxon>
        <taxon>Alphaproteobacteria</taxon>
        <taxon>Rhodobacterales</taxon>
        <taxon>Roseobacteraceae</taxon>
        <taxon>Ruegeria</taxon>
    </lineage>
</organism>
<dbReference type="RefSeq" id="WP_249708932.1">
    <property type="nucleotide sequence ID" value="NZ_JAMFMB010000008.1"/>
</dbReference>